<accession>A0AA91TW33</accession>
<reference evidence="1 2" key="1">
    <citation type="submission" date="2017-07" db="EMBL/GenBank/DDBJ databases">
        <title>Isolation and whole genome analysis of endospore-forming bacteria from heroin.</title>
        <authorList>
            <person name="Kalinowski J."/>
            <person name="Ahrens B."/>
            <person name="Al-Dilaimi A."/>
            <person name="Winkler A."/>
            <person name="Wibberg D."/>
            <person name="Schleenbecker U."/>
            <person name="Ruckert C."/>
            <person name="Wolfel R."/>
            <person name="Grass G."/>
        </authorList>
    </citation>
    <scope>NUCLEOTIDE SEQUENCE [LARGE SCALE GENOMIC DNA]</scope>
    <source>
        <strain evidence="1 2">7521-2</strain>
    </source>
</reference>
<dbReference type="Pfam" id="PF09388">
    <property type="entry name" value="SpoOE-like"/>
    <property type="match status" value="1"/>
</dbReference>
<protein>
    <recommendedName>
        <fullName evidence="3">Aspartyl-phosphate phosphatase Spo0E family protein</fullName>
    </recommendedName>
</protein>
<dbReference type="Gene3D" id="4.10.280.10">
    <property type="entry name" value="Helix-loop-helix DNA-binding domain"/>
    <property type="match status" value="1"/>
</dbReference>
<dbReference type="Proteomes" id="UP000216961">
    <property type="component" value="Unassembled WGS sequence"/>
</dbReference>
<dbReference type="SUPFAM" id="SSF140500">
    <property type="entry name" value="BAS1536-like"/>
    <property type="match status" value="1"/>
</dbReference>
<sequence length="89" mass="11185">MYCKKTELLFEIQDKREVMIKTAKERGTIDEETIRLSQELDKLIYEYQLVFRYESEKRKQIKRLYKNTRIFWSNANRYKRKNYSEVVYR</sequence>
<dbReference type="AlphaFoldDB" id="A0AA91TW33"/>
<dbReference type="RefSeq" id="WP_095329016.1">
    <property type="nucleotide sequence ID" value="NZ_CP053315.1"/>
</dbReference>
<dbReference type="GO" id="GO:0046983">
    <property type="term" value="F:protein dimerization activity"/>
    <property type="evidence" value="ECO:0007669"/>
    <property type="project" value="InterPro"/>
</dbReference>
<gene>
    <name evidence="1" type="ORF">CHH57_03945</name>
</gene>
<dbReference type="InterPro" id="IPR037208">
    <property type="entry name" value="Spo0E-like_sf"/>
</dbReference>
<dbReference type="GO" id="GO:0043937">
    <property type="term" value="P:regulation of sporulation"/>
    <property type="evidence" value="ECO:0007669"/>
    <property type="project" value="InterPro"/>
</dbReference>
<proteinExistence type="predicted"/>
<name>A0AA91TW33_NIACI</name>
<organism evidence="1 2">
    <name type="scientific">Niallia circulans</name>
    <name type="common">Bacillus circulans</name>
    <dbReference type="NCBI Taxonomy" id="1397"/>
    <lineage>
        <taxon>Bacteria</taxon>
        <taxon>Bacillati</taxon>
        <taxon>Bacillota</taxon>
        <taxon>Bacilli</taxon>
        <taxon>Bacillales</taxon>
        <taxon>Bacillaceae</taxon>
        <taxon>Niallia</taxon>
    </lineage>
</organism>
<dbReference type="InterPro" id="IPR018540">
    <property type="entry name" value="Spo0E-like"/>
</dbReference>
<dbReference type="EMBL" id="NPBQ01000023">
    <property type="protein sequence ID" value="PAD84582.1"/>
    <property type="molecule type" value="Genomic_DNA"/>
</dbReference>
<evidence type="ECO:0000313" key="2">
    <source>
        <dbReference type="Proteomes" id="UP000216961"/>
    </source>
</evidence>
<dbReference type="InterPro" id="IPR036638">
    <property type="entry name" value="HLH_DNA-bd_sf"/>
</dbReference>
<evidence type="ECO:0000313" key="1">
    <source>
        <dbReference type="EMBL" id="PAD84582.1"/>
    </source>
</evidence>
<comment type="caution">
    <text evidence="1">The sequence shown here is derived from an EMBL/GenBank/DDBJ whole genome shotgun (WGS) entry which is preliminary data.</text>
</comment>
<evidence type="ECO:0008006" key="3">
    <source>
        <dbReference type="Google" id="ProtNLM"/>
    </source>
</evidence>